<evidence type="ECO:0000256" key="1">
    <source>
        <dbReference type="SAM" id="Phobius"/>
    </source>
</evidence>
<organism evidence="2 3">
    <name type="scientific">Priestia megaterium</name>
    <name type="common">Bacillus megaterium</name>
    <dbReference type="NCBI Taxonomy" id="1404"/>
    <lineage>
        <taxon>Bacteria</taxon>
        <taxon>Bacillati</taxon>
        <taxon>Bacillota</taxon>
        <taxon>Bacilli</taxon>
        <taxon>Bacillales</taxon>
        <taxon>Bacillaceae</taxon>
        <taxon>Priestia</taxon>
    </lineage>
</organism>
<reference evidence="2 3" key="2">
    <citation type="submission" date="2020-04" db="EMBL/GenBank/DDBJ databases">
        <authorList>
            <person name="Fomenkov A."/>
            <person name="Anton B.P."/>
            <person name="Roberts R.J."/>
        </authorList>
    </citation>
    <scope>NUCLEOTIDE SEQUENCE [LARGE SCALE GENOMIC DNA]</scope>
    <source>
        <strain evidence="2 3">S2</strain>
    </source>
</reference>
<feature type="transmembrane region" description="Helical" evidence="1">
    <location>
        <begin position="12"/>
        <end position="33"/>
    </location>
</feature>
<dbReference type="EMBL" id="CP051128">
    <property type="protein sequence ID" value="QIZ08846.1"/>
    <property type="molecule type" value="Genomic_DNA"/>
</dbReference>
<evidence type="ECO:0000313" key="2">
    <source>
        <dbReference type="EMBL" id="QIZ08846.1"/>
    </source>
</evidence>
<keyword evidence="1" id="KW-1133">Transmembrane helix</keyword>
<reference evidence="2 3" key="1">
    <citation type="submission" date="2020-04" db="EMBL/GenBank/DDBJ databases">
        <title>Genome-Wide Identification of 5-Methylcytosine Sites in Bacterial Genomes By High-Throughput Sequencing of MspJI Restriction Fragments.</title>
        <authorList>
            <person name="Wu V."/>
        </authorList>
    </citation>
    <scope>NUCLEOTIDE SEQUENCE [LARGE SCALE GENOMIC DNA]</scope>
    <source>
        <strain evidence="2 3">S2</strain>
    </source>
</reference>
<feature type="transmembrane region" description="Helical" evidence="1">
    <location>
        <begin position="202"/>
        <end position="223"/>
    </location>
</feature>
<dbReference type="AlphaFoldDB" id="A0A6H1P5K7"/>
<name>A0A6H1P5K7_PRIMG</name>
<gene>
    <name evidence="2" type="ORF">HFZ78_20815</name>
</gene>
<sequence>MGQMIQALKERMNKYILIILATTILLGVMGWLLPVGKEESSYTVEASLTLGNYNYPDFNNPKLVIILLTTAPFYEEHLADLWEEKYDEISTKLNVTAGTDNMITLSYSDHSKESTAKVLNEIISAFMAIDKDRFQQKQKIIQESIESLNNEKVGPDAKVDQQRFLYEQETALYEIKHAKLIKKADENAINTENRAFNSKERVVLGVLLGVTLGFLWIVIPVIFRERSNE</sequence>
<accession>A0A6H1P5K7</accession>
<dbReference type="Proteomes" id="UP000501868">
    <property type="component" value="Chromosome"/>
</dbReference>
<keyword evidence="1" id="KW-0812">Transmembrane</keyword>
<keyword evidence="1" id="KW-0472">Membrane</keyword>
<protein>
    <submittedName>
        <fullName evidence="2">Uncharacterized protein</fullName>
    </submittedName>
</protein>
<proteinExistence type="predicted"/>
<evidence type="ECO:0000313" key="3">
    <source>
        <dbReference type="Proteomes" id="UP000501868"/>
    </source>
</evidence>